<keyword evidence="1" id="KW-0472">Membrane</keyword>
<keyword evidence="1" id="KW-0812">Transmembrane</keyword>
<accession>A0A450SW93</accession>
<dbReference type="EMBL" id="CAADEX010000003">
    <property type="protein sequence ID" value="VFJ42892.1"/>
    <property type="molecule type" value="Genomic_DNA"/>
</dbReference>
<dbReference type="AlphaFoldDB" id="A0A450SW93"/>
<keyword evidence="1" id="KW-1133">Transmembrane helix</keyword>
<proteinExistence type="predicted"/>
<reference evidence="3" key="1">
    <citation type="submission" date="2019-02" db="EMBL/GenBank/DDBJ databases">
        <authorList>
            <person name="Gruber-Vodicka R. H."/>
            <person name="Seah K. B. B."/>
        </authorList>
    </citation>
    <scope>NUCLEOTIDE SEQUENCE</scope>
    <source>
        <strain evidence="3">BECK_DK161</strain>
        <strain evidence="2">BECK_DK47</strain>
    </source>
</reference>
<dbReference type="EMBL" id="CAADEY010000064">
    <property type="protein sequence ID" value="VFJ58308.1"/>
    <property type="molecule type" value="Genomic_DNA"/>
</dbReference>
<feature type="transmembrane region" description="Helical" evidence="1">
    <location>
        <begin position="58"/>
        <end position="78"/>
    </location>
</feature>
<protein>
    <recommendedName>
        <fullName evidence="4">DUF1640 domain-containing protein</fullName>
    </recommendedName>
</protein>
<evidence type="ECO:0000256" key="1">
    <source>
        <dbReference type="SAM" id="Phobius"/>
    </source>
</evidence>
<sequence length="81" mass="8940">MTAITFDTLKFVHRLKEAGIPEQQAEAISDALKEAHGDTEPVTKEFLALRLAELKNEILKWLIGLTSAQVVLLLGILVKIS</sequence>
<dbReference type="Gene3D" id="1.20.5.340">
    <property type="match status" value="1"/>
</dbReference>
<evidence type="ECO:0008006" key="4">
    <source>
        <dbReference type="Google" id="ProtNLM"/>
    </source>
</evidence>
<organism evidence="3">
    <name type="scientific">Candidatus Kentrum sp. DK</name>
    <dbReference type="NCBI Taxonomy" id="2126562"/>
    <lineage>
        <taxon>Bacteria</taxon>
        <taxon>Pseudomonadati</taxon>
        <taxon>Pseudomonadota</taxon>
        <taxon>Gammaproteobacteria</taxon>
        <taxon>Candidatus Kentrum</taxon>
    </lineage>
</organism>
<evidence type="ECO:0000313" key="3">
    <source>
        <dbReference type="EMBL" id="VFJ58308.1"/>
    </source>
</evidence>
<name>A0A450SW93_9GAMM</name>
<gene>
    <name evidence="2" type="ORF">BECKDK2373B_GA0170837_100341</name>
    <name evidence="3" type="ORF">BECKDK2373C_GA0170839_106417</name>
</gene>
<evidence type="ECO:0000313" key="2">
    <source>
        <dbReference type="EMBL" id="VFJ42892.1"/>
    </source>
</evidence>